<sequence length="58" mass="6468">GQKAKKANDDFHEAVQDVMLDDGLEVSLKVQYAAACDIAFRQMKVASDLIKAHYNVEE</sequence>
<dbReference type="AlphaFoldDB" id="A0A0F9ILB5"/>
<comment type="caution">
    <text evidence="1">The sequence shown here is derived from an EMBL/GenBank/DDBJ whole genome shotgun (WGS) entry which is preliminary data.</text>
</comment>
<proteinExistence type="predicted"/>
<gene>
    <name evidence="1" type="ORF">LCGC14_1564850</name>
</gene>
<name>A0A0F9ILB5_9ZZZZ</name>
<dbReference type="EMBL" id="LAZR01012128">
    <property type="protein sequence ID" value="KKM35345.1"/>
    <property type="molecule type" value="Genomic_DNA"/>
</dbReference>
<organism evidence="1">
    <name type="scientific">marine sediment metagenome</name>
    <dbReference type="NCBI Taxonomy" id="412755"/>
    <lineage>
        <taxon>unclassified sequences</taxon>
        <taxon>metagenomes</taxon>
        <taxon>ecological metagenomes</taxon>
    </lineage>
</organism>
<feature type="non-terminal residue" evidence="1">
    <location>
        <position position="1"/>
    </location>
</feature>
<evidence type="ECO:0000313" key="1">
    <source>
        <dbReference type="EMBL" id="KKM35345.1"/>
    </source>
</evidence>
<accession>A0A0F9ILB5</accession>
<reference evidence="1" key="1">
    <citation type="journal article" date="2015" name="Nature">
        <title>Complex archaea that bridge the gap between prokaryotes and eukaryotes.</title>
        <authorList>
            <person name="Spang A."/>
            <person name="Saw J.H."/>
            <person name="Jorgensen S.L."/>
            <person name="Zaremba-Niedzwiedzka K."/>
            <person name="Martijn J."/>
            <person name="Lind A.E."/>
            <person name="van Eijk R."/>
            <person name="Schleper C."/>
            <person name="Guy L."/>
            <person name="Ettema T.J."/>
        </authorList>
    </citation>
    <scope>NUCLEOTIDE SEQUENCE</scope>
</reference>
<protein>
    <submittedName>
        <fullName evidence="1">Uncharacterized protein</fullName>
    </submittedName>
</protein>